<dbReference type="OrthoDB" id="5958990at2"/>
<organism evidence="2 3">
    <name type="scientific">Luteibacter yeojuensis</name>
    <dbReference type="NCBI Taxonomy" id="345309"/>
    <lineage>
        <taxon>Bacteria</taxon>
        <taxon>Pseudomonadati</taxon>
        <taxon>Pseudomonadota</taxon>
        <taxon>Gammaproteobacteria</taxon>
        <taxon>Lysobacterales</taxon>
        <taxon>Rhodanobacteraceae</taxon>
        <taxon>Luteibacter</taxon>
    </lineage>
</organism>
<keyword evidence="3" id="KW-1185">Reference proteome</keyword>
<dbReference type="AlphaFoldDB" id="A0A0F3L265"/>
<dbReference type="RefSeq" id="WP_045827560.1">
    <property type="nucleotide sequence ID" value="NZ_JZRB01000001.1"/>
</dbReference>
<evidence type="ECO:0000313" key="2">
    <source>
        <dbReference type="EMBL" id="KJV37322.1"/>
    </source>
</evidence>
<comment type="caution">
    <text evidence="2">The sequence shown here is derived from an EMBL/GenBank/DDBJ whole genome shotgun (WGS) entry which is preliminary data.</text>
</comment>
<dbReference type="PATRIC" id="fig|345309.4.peg.96"/>
<sequence length="97" mass="10392">MRFVFPPVRRSRNPLVRALSLVAGLALLGVLLVFGVVVLGVLVAGGLVFFAVRQWKLAAARANGAVGPQPQAARPKDPDVLEGEFVVIQQGRPVHHH</sequence>
<evidence type="ECO:0000313" key="3">
    <source>
        <dbReference type="Proteomes" id="UP000033651"/>
    </source>
</evidence>
<dbReference type="Proteomes" id="UP000033651">
    <property type="component" value="Unassembled WGS sequence"/>
</dbReference>
<keyword evidence="1" id="KW-0812">Transmembrane</keyword>
<protein>
    <submittedName>
        <fullName evidence="2">Uncharacterized protein</fullName>
    </submittedName>
</protein>
<proteinExistence type="predicted"/>
<gene>
    <name evidence="2" type="ORF">VI08_00465</name>
</gene>
<evidence type="ECO:0000256" key="1">
    <source>
        <dbReference type="SAM" id="Phobius"/>
    </source>
</evidence>
<keyword evidence="1" id="KW-0472">Membrane</keyword>
<accession>A0A0F3L265</accession>
<keyword evidence="1" id="KW-1133">Transmembrane helix</keyword>
<name>A0A0F3L265_9GAMM</name>
<reference evidence="2 3" key="1">
    <citation type="submission" date="2015-03" db="EMBL/GenBank/DDBJ databases">
        <title>Draft genome sequence of Luteibacter yeojuensis strain SU11.</title>
        <authorList>
            <person name="Sulaiman J."/>
            <person name="Priya K."/>
            <person name="Chan K.-G."/>
        </authorList>
    </citation>
    <scope>NUCLEOTIDE SEQUENCE [LARGE SCALE GENOMIC DNA]</scope>
    <source>
        <strain evidence="2 3">SU11</strain>
    </source>
</reference>
<feature type="transmembrane region" description="Helical" evidence="1">
    <location>
        <begin position="20"/>
        <end position="52"/>
    </location>
</feature>
<dbReference type="EMBL" id="JZRB01000001">
    <property type="protein sequence ID" value="KJV37322.1"/>
    <property type="molecule type" value="Genomic_DNA"/>
</dbReference>